<organism evidence="5 6">
    <name type="scientific">Brassica carinata</name>
    <name type="common">Ethiopian mustard</name>
    <name type="synonym">Abyssinian cabbage</name>
    <dbReference type="NCBI Taxonomy" id="52824"/>
    <lineage>
        <taxon>Eukaryota</taxon>
        <taxon>Viridiplantae</taxon>
        <taxon>Streptophyta</taxon>
        <taxon>Embryophyta</taxon>
        <taxon>Tracheophyta</taxon>
        <taxon>Spermatophyta</taxon>
        <taxon>Magnoliopsida</taxon>
        <taxon>eudicotyledons</taxon>
        <taxon>Gunneridae</taxon>
        <taxon>Pentapetalae</taxon>
        <taxon>rosids</taxon>
        <taxon>malvids</taxon>
        <taxon>Brassicales</taxon>
        <taxon>Brassicaceae</taxon>
        <taxon>Brassiceae</taxon>
        <taxon>Brassica</taxon>
    </lineage>
</organism>
<dbReference type="CDD" id="cd00167">
    <property type="entry name" value="SANT"/>
    <property type="match status" value="1"/>
</dbReference>
<keyword evidence="2" id="KW-0539">Nucleus</keyword>
<dbReference type="GO" id="GO:0005634">
    <property type="term" value="C:nucleus"/>
    <property type="evidence" value="ECO:0007669"/>
    <property type="project" value="UniProtKB-SubCell"/>
</dbReference>
<evidence type="ECO:0000256" key="2">
    <source>
        <dbReference type="ARBA" id="ARBA00023242"/>
    </source>
</evidence>
<evidence type="ECO:0008006" key="7">
    <source>
        <dbReference type="Google" id="ProtNLM"/>
    </source>
</evidence>
<gene>
    <name evidence="5" type="ORF">Bca52824_026189</name>
</gene>
<evidence type="ECO:0000313" key="6">
    <source>
        <dbReference type="Proteomes" id="UP000886595"/>
    </source>
</evidence>
<keyword evidence="6" id="KW-1185">Reference proteome</keyword>
<dbReference type="Proteomes" id="UP000886595">
    <property type="component" value="Unassembled WGS sequence"/>
</dbReference>
<evidence type="ECO:0000313" key="5">
    <source>
        <dbReference type="EMBL" id="KAG2306441.1"/>
    </source>
</evidence>
<dbReference type="EMBL" id="JAAMPC010000006">
    <property type="protein sequence ID" value="KAG2306441.1"/>
    <property type="molecule type" value="Genomic_DNA"/>
</dbReference>
<evidence type="ECO:0000259" key="3">
    <source>
        <dbReference type="PROSITE" id="PS50090"/>
    </source>
</evidence>
<feature type="domain" description="Myb-like" evidence="3">
    <location>
        <begin position="2"/>
        <end position="54"/>
    </location>
</feature>
<protein>
    <recommendedName>
        <fullName evidence="7">Myb-like domain-containing protein</fullName>
    </recommendedName>
</protein>
<comment type="subcellular location">
    <subcellularLocation>
        <location evidence="1">Nucleus</location>
    </subcellularLocation>
</comment>
<dbReference type="InterPro" id="IPR009057">
    <property type="entry name" value="Homeodomain-like_sf"/>
</dbReference>
<name>A0A8X7VA74_BRACI</name>
<evidence type="ECO:0000256" key="1">
    <source>
        <dbReference type="ARBA" id="ARBA00004123"/>
    </source>
</evidence>
<dbReference type="PROSITE" id="PS50090">
    <property type="entry name" value="MYB_LIKE"/>
    <property type="match status" value="1"/>
</dbReference>
<accession>A0A8X7VA74</accession>
<comment type="caution">
    <text evidence="5">The sequence shown here is derived from an EMBL/GenBank/DDBJ whole genome shotgun (WGS) entry which is preliminary data.</text>
</comment>
<proteinExistence type="predicted"/>
<dbReference type="InterPro" id="IPR001005">
    <property type="entry name" value="SANT/Myb"/>
</dbReference>
<sequence length="61" mass="7145">MVQRSSKKMWTHKDDAKLISGTMKYGRNWARVSASIFHHEKSPMACKERHLEITEPKVLSF</sequence>
<evidence type="ECO:0000259" key="4">
    <source>
        <dbReference type="PROSITE" id="PS51294"/>
    </source>
</evidence>
<dbReference type="AlphaFoldDB" id="A0A8X7VA74"/>
<dbReference type="SMART" id="SM00717">
    <property type="entry name" value="SANT"/>
    <property type="match status" value="1"/>
</dbReference>
<dbReference type="InterPro" id="IPR017930">
    <property type="entry name" value="Myb_dom"/>
</dbReference>
<dbReference type="PROSITE" id="PS51294">
    <property type="entry name" value="HTH_MYB"/>
    <property type="match status" value="1"/>
</dbReference>
<feature type="domain" description="HTH myb-type" evidence="4">
    <location>
        <begin position="1"/>
        <end position="58"/>
    </location>
</feature>
<dbReference type="Gene3D" id="1.10.10.60">
    <property type="entry name" value="Homeodomain-like"/>
    <property type="match status" value="1"/>
</dbReference>
<reference evidence="5 6" key="1">
    <citation type="submission" date="2020-02" db="EMBL/GenBank/DDBJ databases">
        <authorList>
            <person name="Ma Q."/>
            <person name="Huang Y."/>
            <person name="Song X."/>
            <person name="Pei D."/>
        </authorList>
    </citation>
    <scope>NUCLEOTIDE SEQUENCE [LARGE SCALE GENOMIC DNA]</scope>
    <source>
        <strain evidence="5">Sxm20200214</strain>
        <tissue evidence="5">Leaf</tissue>
    </source>
</reference>
<dbReference type="SUPFAM" id="SSF46689">
    <property type="entry name" value="Homeodomain-like"/>
    <property type="match status" value="1"/>
</dbReference>
<dbReference type="Pfam" id="PF13921">
    <property type="entry name" value="Myb_DNA-bind_6"/>
    <property type="match status" value="1"/>
</dbReference>